<dbReference type="UniPathway" id="UPA00148">
    <property type="reaction ID" value="UER00236"/>
</dbReference>
<keyword evidence="20" id="KW-0548">Nucleotidyltransferase</keyword>
<comment type="pathway">
    <text evidence="5">Cofactor biosynthesis; adenosylcobalamin biosynthesis; adenosylcobalamin from cob(II)yrinate a,c-diamide: step 6/7.</text>
</comment>
<gene>
    <name evidence="20" type="ORF">H131_20052</name>
</gene>
<dbReference type="HOGENOM" id="CLU_094161_1_1_9"/>
<accession>R7Z9G1</accession>
<dbReference type="PIRSF" id="PIRSF006135">
    <property type="entry name" value="CobU"/>
    <property type="match status" value="1"/>
</dbReference>
<keyword evidence="14" id="KW-0067">ATP-binding</keyword>
<keyword evidence="13 20" id="KW-0418">Kinase</keyword>
<dbReference type="GO" id="GO:0008820">
    <property type="term" value="F:cobinamide phosphate guanylyltransferase activity"/>
    <property type="evidence" value="ECO:0007669"/>
    <property type="project" value="UniProtKB-EC"/>
</dbReference>
<keyword evidence="12 19" id="KW-0547">Nucleotide-binding</keyword>
<keyword evidence="11 20" id="KW-0808">Transferase</keyword>
<feature type="binding site" evidence="19">
    <location>
        <position position="84"/>
    </location>
    <ligand>
        <name>GTP</name>
        <dbReference type="ChEBI" id="CHEBI:37565"/>
    </ligand>
</feature>
<evidence type="ECO:0000256" key="18">
    <source>
        <dbReference type="PIRSR" id="PIRSR006135-1"/>
    </source>
</evidence>
<dbReference type="PANTHER" id="PTHR34848:SF1">
    <property type="entry name" value="BIFUNCTIONAL ADENOSYLCOBALAMIN BIOSYNTHESIS PROTEIN COBU"/>
    <property type="match status" value="1"/>
</dbReference>
<dbReference type="InterPro" id="IPR027417">
    <property type="entry name" value="P-loop_NTPase"/>
</dbReference>
<evidence type="ECO:0000313" key="21">
    <source>
        <dbReference type="Proteomes" id="UP000013911"/>
    </source>
</evidence>
<feature type="binding site" evidence="19">
    <location>
        <position position="105"/>
    </location>
    <ligand>
        <name>GTP</name>
        <dbReference type="ChEBI" id="CHEBI:37565"/>
    </ligand>
</feature>
<evidence type="ECO:0000256" key="6">
    <source>
        <dbReference type="ARBA" id="ARBA00005159"/>
    </source>
</evidence>
<evidence type="ECO:0000256" key="5">
    <source>
        <dbReference type="ARBA" id="ARBA00004692"/>
    </source>
</evidence>
<sequence length="204" mass="23328">MAIPNIFNREAIPLSLTFITGGVRSGKSHFAEKAAIRHYQNESLIAKRLIYIASGLALDSEMDKRILRHQADRQAQAIVWHTLEAPYHIELAFNELCDGDVVLWDCVTTWLTNAFYEGFDIGTSCVEKPGCLEKKLQSLKEAVLTLLEQQVTLFVVSNELFDEPPYTSDEVELYRKMLGELHQWFVSVANEAYEINYGIVKKWK</sequence>
<dbReference type="EMBL" id="AQPX01000029">
    <property type="protein sequence ID" value="EON70763.1"/>
    <property type="molecule type" value="Genomic_DNA"/>
</dbReference>
<dbReference type="GO" id="GO:0009236">
    <property type="term" value="P:cobalamin biosynthetic process"/>
    <property type="evidence" value="ECO:0007669"/>
    <property type="project" value="UniProtKB-UniPathway"/>
</dbReference>
<evidence type="ECO:0000256" key="12">
    <source>
        <dbReference type="ARBA" id="ARBA00022741"/>
    </source>
</evidence>
<evidence type="ECO:0000256" key="16">
    <source>
        <dbReference type="ARBA" id="ARBA00029570"/>
    </source>
</evidence>
<dbReference type="Proteomes" id="UP000013911">
    <property type="component" value="Unassembled WGS sequence"/>
</dbReference>
<dbReference type="PANTHER" id="PTHR34848">
    <property type="match status" value="1"/>
</dbReference>
<keyword evidence="10" id="KW-0169">Cobalamin biosynthesis</keyword>
<evidence type="ECO:0000256" key="3">
    <source>
        <dbReference type="ARBA" id="ARBA00001522"/>
    </source>
</evidence>
<organism evidence="20 21">
    <name type="scientific">Lysinibacillus sphaericus OT4b.31</name>
    <dbReference type="NCBI Taxonomy" id="1285586"/>
    <lineage>
        <taxon>Bacteria</taxon>
        <taxon>Bacillati</taxon>
        <taxon>Bacillota</taxon>
        <taxon>Bacilli</taxon>
        <taxon>Bacillales</taxon>
        <taxon>Bacillaceae</taxon>
        <taxon>Lysinibacillus</taxon>
    </lineage>
</organism>
<evidence type="ECO:0000256" key="11">
    <source>
        <dbReference type="ARBA" id="ARBA00022679"/>
    </source>
</evidence>
<dbReference type="Gene3D" id="3.40.50.300">
    <property type="entry name" value="P-loop containing nucleotide triphosphate hydrolases"/>
    <property type="match status" value="1"/>
</dbReference>
<comment type="catalytic activity">
    <reaction evidence="1">
        <text>adenosylcob(III)inamide + ATP = adenosylcob(III)inamide phosphate + ADP + H(+)</text>
        <dbReference type="Rhea" id="RHEA:15769"/>
        <dbReference type="ChEBI" id="CHEBI:2480"/>
        <dbReference type="ChEBI" id="CHEBI:15378"/>
        <dbReference type="ChEBI" id="CHEBI:30616"/>
        <dbReference type="ChEBI" id="CHEBI:58502"/>
        <dbReference type="ChEBI" id="CHEBI:456216"/>
        <dbReference type="EC" id="2.7.1.156"/>
    </reaction>
</comment>
<feature type="active site" description="GMP-histidine intermediate" evidence="18">
    <location>
        <position position="69"/>
    </location>
</feature>
<dbReference type="eggNOG" id="COG2087">
    <property type="taxonomic scope" value="Bacteria"/>
</dbReference>
<dbReference type="Pfam" id="PF02283">
    <property type="entry name" value="CobU"/>
    <property type="match status" value="1"/>
</dbReference>
<evidence type="ECO:0000256" key="10">
    <source>
        <dbReference type="ARBA" id="ARBA00022573"/>
    </source>
</evidence>
<evidence type="ECO:0000256" key="13">
    <source>
        <dbReference type="ARBA" id="ARBA00022777"/>
    </source>
</evidence>
<comment type="catalytic activity">
    <reaction evidence="3">
        <text>adenosylcob(III)inamide + GTP = adenosylcob(III)inamide phosphate + GDP + H(+)</text>
        <dbReference type="Rhea" id="RHEA:15765"/>
        <dbReference type="ChEBI" id="CHEBI:2480"/>
        <dbReference type="ChEBI" id="CHEBI:15378"/>
        <dbReference type="ChEBI" id="CHEBI:37565"/>
        <dbReference type="ChEBI" id="CHEBI:58189"/>
        <dbReference type="ChEBI" id="CHEBI:58502"/>
        <dbReference type="EC" id="2.7.1.156"/>
    </reaction>
</comment>
<dbReference type="GO" id="GO:0043752">
    <property type="term" value="F:adenosylcobinamide kinase activity"/>
    <property type="evidence" value="ECO:0007669"/>
    <property type="project" value="UniProtKB-EC"/>
</dbReference>
<dbReference type="GO" id="GO:0005524">
    <property type="term" value="F:ATP binding"/>
    <property type="evidence" value="ECO:0007669"/>
    <property type="project" value="UniProtKB-KW"/>
</dbReference>
<protein>
    <recommendedName>
        <fullName evidence="16">Adenosylcobinamide kinase</fullName>
        <ecNumber evidence="8">2.7.1.156</ecNumber>
        <ecNumber evidence="9">2.7.7.62</ecNumber>
    </recommendedName>
    <alternativeName>
        <fullName evidence="17">Adenosylcobinamide-phosphate guanylyltransferase</fullName>
    </alternativeName>
</protein>
<evidence type="ECO:0000256" key="7">
    <source>
        <dbReference type="ARBA" id="ARBA00007490"/>
    </source>
</evidence>
<comment type="pathway">
    <text evidence="6">Cofactor biosynthesis; adenosylcobalamin biosynthesis; adenosylcobalamin from cob(II)yrinate a,c-diamide: step 5/7.</text>
</comment>
<evidence type="ECO:0000256" key="2">
    <source>
        <dbReference type="ARBA" id="ARBA00000711"/>
    </source>
</evidence>
<evidence type="ECO:0000256" key="19">
    <source>
        <dbReference type="PIRSR" id="PIRSR006135-2"/>
    </source>
</evidence>
<proteinExistence type="inferred from homology"/>
<keyword evidence="15 19" id="KW-0342">GTP-binding</keyword>
<dbReference type="EC" id="2.7.1.156" evidence="8"/>
<comment type="function">
    <text evidence="4">Catalyzes ATP-dependent phosphorylation of adenosylcobinamide and addition of GMP to adenosylcobinamide phosphate.</text>
</comment>
<evidence type="ECO:0000256" key="9">
    <source>
        <dbReference type="ARBA" id="ARBA00012523"/>
    </source>
</evidence>
<feature type="binding site" evidence="19">
    <location>
        <begin position="21"/>
        <end position="28"/>
    </location>
    <ligand>
        <name>GTP</name>
        <dbReference type="ChEBI" id="CHEBI:37565"/>
    </ligand>
</feature>
<comment type="caution">
    <text evidence="20">The sequence shown here is derived from an EMBL/GenBank/DDBJ whole genome shotgun (WGS) entry which is preliminary data.</text>
</comment>
<feature type="binding site" evidence="19">
    <location>
        <begin position="53"/>
        <end position="55"/>
    </location>
    <ligand>
        <name>GTP</name>
        <dbReference type="ChEBI" id="CHEBI:37565"/>
    </ligand>
</feature>
<dbReference type="GO" id="GO:0005525">
    <property type="term" value="F:GTP binding"/>
    <property type="evidence" value="ECO:0007669"/>
    <property type="project" value="UniProtKB-KW"/>
</dbReference>
<evidence type="ECO:0000256" key="4">
    <source>
        <dbReference type="ARBA" id="ARBA00003889"/>
    </source>
</evidence>
<evidence type="ECO:0000256" key="14">
    <source>
        <dbReference type="ARBA" id="ARBA00022840"/>
    </source>
</evidence>
<comment type="catalytic activity">
    <reaction evidence="2">
        <text>adenosylcob(III)inamide phosphate + GTP + H(+) = adenosylcob(III)inamide-GDP + diphosphate</text>
        <dbReference type="Rhea" id="RHEA:22712"/>
        <dbReference type="ChEBI" id="CHEBI:15378"/>
        <dbReference type="ChEBI" id="CHEBI:33019"/>
        <dbReference type="ChEBI" id="CHEBI:37565"/>
        <dbReference type="ChEBI" id="CHEBI:58502"/>
        <dbReference type="ChEBI" id="CHEBI:60487"/>
        <dbReference type="EC" id="2.7.7.62"/>
    </reaction>
</comment>
<dbReference type="InterPro" id="IPR003203">
    <property type="entry name" value="CobU/CobP"/>
</dbReference>
<dbReference type="PATRIC" id="fig|1285586.5.peg.4174"/>
<comment type="similarity">
    <text evidence="7">Belongs to the CobU/CobP family.</text>
</comment>
<dbReference type="SUPFAM" id="SSF52540">
    <property type="entry name" value="P-loop containing nucleoside triphosphate hydrolases"/>
    <property type="match status" value="1"/>
</dbReference>
<evidence type="ECO:0000256" key="1">
    <source>
        <dbReference type="ARBA" id="ARBA00000312"/>
    </source>
</evidence>
<evidence type="ECO:0000313" key="20">
    <source>
        <dbReference type="EMBL" id="EON70763.1"/>
    </source>
</evidence>
<evidence type="ECO:0000256" key="17">
    <source>
        <dbReference type="ARBA" id="ARBA00030571"/>
    </source>
</evidence>
<evidence type="ECO:0000256" key="15">
    <source>
        <dbReference type="ARBA" id="ARBA00023134"/>
    </source>
</evidence>
<evidence type="ECO:0000256" key="8">
    <source>
        <dbReference type="ARBA" id="ARBA00012016"/>
    </source>
</evidence>
<reference evidence="20 21" key="1">
    <citation type="submission" date="2013-04" db="EMBL/GenBank/DDBJ databases">
        <title>Draft genome of the heavy metal tolerant bacterium Lysinibacillus sphaericus strain OT4b.31.</title>
        <authorList>
            <person name="Pena-Montenegro T.D."/>
            <person name="Dussan J."/>
        </authorList>
    </citation>
    <scope>NUCLEOTIDE SEQUENCE [LARGE SCALE GENOMIC DNA]</scope>
    <source>
        <strain evidence="20 21">OT4b.31</strain>
    </source>
</reference>
<dbReference type="AlphaFoldDB" id="R7Z9G1"/>
<dbReference type="EC" id="2.7.7.62" evidence="9"/>
<name>R7Z9G1_LYSSH</name>